<sequence length="453" mass="50136">MFRAAFRTWRITVAPIAESLIITPPYIASGFSDELFVQEISVSSSLHPLVIEVTNFLVENQSCFTIEFGWARRIIMPHVVSQMQQREKPQQSYTPKRAMMKTSASQDNLRPPVAPRRQNTNSMTPTLSLLVTPHDAWNYTSTRQQLNHFSPDRITPISAVDSVFELSSAMTNGSPNSAVSSFIAELEDTSPGAVKPQNFNMDPKSPLSPTLSLHATTAIDAINEFEAENKRLLERALAAENAAKILEEQNIDLRRKVNYCMEQHRPKTAPSQKTSGNPRKRNTGYGTPTPLSAFNTMMDQAEAEYLSAFTNGIPTTLPRRKSSLPFQSPVSLPQSETSPSRFGPNGFIPSRRPPPIPKGTNSTSSDSQIRHLNTTGTNDIKNVATTRSNSRMTKISLADAKLRSKPLPPLGPMAPSAIPGVVEIGSTPEDFNSRLQLRPKKSFAKFFRKGKKE</sequence>
<accession>A0A5M9JD69</accession>
<name>A0A5M9JD69_MONFR</name>
<evidence type="ECO:0000256" key="2">
    <source>
        <dbReference type="SAM" id="MobiDB-lite"/>
    </source>
</evidence>
<feature type="region of interest" description="Disordered" evidence="2">
    <location>
        <begin position="319"/>
        <end position="368"/>
    </location>
</feature>
<keyword evidence="1" id="KW-0175">Coiled coil</keyword>
<feature type="region of interest" description="Disordered" evidence="2">
    <location>
        <begin position="262"/>
        <end position="289"/>
    </location>
</feature>
<feature type="compositionally biased region" description="Polar residues" evidence="2">
    <location>
        <begin position="324"/>
        <end position="340"/>
    </location>
</feature>
<feature type="coiled-coil region" evidence="1">
    <location>
        <begin position="215"/>
        <end position="256"/>
    </location>
</feature>
<feature type="region of interest" description="Disordered" evidence="2">
    <location>
        <begin position="84"/>
        <end position="122"/>
    </location>
</feature>
<evidence type="ECO:0000313" key="4">
    <source>
        <dbReference type="Proteomes" id="UP000322873"/>
    </source>
</evidence>
<dbReference type="AlphaFoldDB" id="A0A5M9JD69"/>
<organism evidence="3 4">
    <name type="scientific">Monilinia fructicola</name>
    <name type="common">Brown rot fungus</name>
    <name type="synonym">Ciboria fructicola</name>
    <dbReference type="NCBI Taxonomy" id="38448"/>
    <lineage>
        <taxon>Eukaryota</taxon>
        <taxon>Fungi</taxon>
        <taxon>Dikarya</taxon>
        <taxon>Ascomycota</taxon>
        <taxon>Pezizomycotina</taxon>
        <taxon>Leotiomycetes</taxon>
        <taxon>Helotiales</taxon>
        <taxon>Sclerotiniaceae</taxon>
        <taxon>Monilinia</taxon>
    </lineage>
</organism>
<comment type="caution">
    <text evidence="3">The sequence shown here is derived from an EMBL/GenBank/DDBJ whole genome shotgun (WGS) entry which is preliminary data.</text>
</comment>
<keyword evidence="4" id="KW-1185">Reference proteome</keyword>
<evidence type="ECO:0000313" key="3">
    <source>
        <dbReference type="EMBL" id="KAA8566697.1"/>
    </source>
</evidence>
<feature type="compositionally biased region" description="Polar residues" evidence="2">
    <location>
        <begin position="359"/>
        <end position="368"/>
    </location>
</feature>
<dbReference type="Proteomes" id="UP000322873">
    <property type="component" value="Unassembled WGS sequence"/>
</dbReference>
<reference evidence="3 4" key="1">
    <citation type="submission" date="2019-06" db="EMBL/GenBank/DDBJ databases">
        <title>Genome Sequence of the Brown Rot Fungal Pathogen Monilinia fructicola.</title>
        <authorList>
            <person name="De Miccolis Angelini R.M."/>
            <person name="Landi L."/>
            <person name="Abate D."/>
            <person name="Pollastro S."/>
            <person name="Romanazzi G."/>
            <person name="Faretra F."/>
        </authorList>
    </citation>
    <scope>NUCLEOTIDE SEQUENCE [LARGE SCALE GENOMIC DNA]</scope>
    <source>
        <strain evidence="3 4">Mfrc123</strain>
    </source>
</reference>
<proteinExistence type="predicted"/>
<protein>
    <submittedName>
        <fullName evidence="3">Uncharacterized protein</fullName>
    </submittedName>
</protein>
<evidence type="ECO:0000256" key="1">
    <source>
        <dbReference type="SAM" id="Coils"/>
    </source>
</evidence>
<dbReference type="VEuPathDB" id="FungiDB:MFRU_044g00280"/>
<dbReference type="EMBL" id="VICG01000012">
    <property type="protein sequence ID" value="KAA8566697.1"/>
    <property type="molecule type" value="Genomic_DNA"/>
</dbReference>
<gene>
    <name evidence="3" type="ORF">EYC84_009230</name>
</gene>